<name>A0A8B8E2N8_CRAVI</name>
<dbReference type="GeneID" id="111131514"/>
<keyword evidence="1" id="KW-0732">Signal</keyword>
<dbReference type="RefSeq" id="XP_022334802.1">
    <property type="nucleotide sequence ID" value="XM_022479094.1"/>
</dbReference>
<reference evidence="3" key="1">
    <citation type="submission" date="2025-08" db="UniProtKB">
        <authorList>
            <consortium name="RefSeq"/>
        </authorList>
    </citation>
    <scope>IDENTIFICATION</scope>
    <source>
        <tissue evidence="3">Whole sample</tissue>
    </source>
</reference>
<dbReference type="Proteomes" id="UP000694844">
    <property type="component" value="Chromosome 4"/>
</dbReference>
<dbReference type="OrthoDB" id="6145121at2759"/>
<dbReference type="AlphaFoldDB" id="A0A8B8E2N8"/>
<organism evidence="2 3">
    <name type="scientific">Crassostrea virginica</name>
    <name type="common">Eastern oyster</name>
    <dbReference type="NCBI Taxonomy" id="6565"/>
    <lineage>
        <taxon>Eukaryota</taxon>
        <taxon>Metazoa</taxon>
        <taxon>Spiralia</taxon>
        <taxon>Lophotrochozoa</taxon>
        <taxon>Mollusca</taxon>
        <taxon>Bivalvia</taxon>
        <taxon>Autobranchia</taxon>
        <taxon>Pteriomorphia</taxon>
        <taxon>Ostreida</taxon>
        <taxon>Ostreoidea</taxon>
        <taxon>Ostreidae</taxon>
        <taxon>Crassostrea</taxon>
    </lineage>
</organism>
<dbReference type="KEGG" id="cvn:111131514"/>
<accession>A0A8B8E2N8</accession>
<evidence type="ECO:0000313" key="3">
    <source>
        <dbReference type="RefSeq" id="XP_022334802.1"/>
    </source>
</evidence>
<proteinExistence type="predicted"/>
<feature type="signal peptide" evidence="1">
    <location>
        <begin position="1"/>
        <end position="19"/>
    </location>
</feature>
<feature type="chain" id="PRO_5034054581" evidence="1">
    <location>
        <begin position="20"/>
        <end position="191"/>
    </location>
</feature>
<evidence type="ECO:0000313" key="2">
    <source>
        <dbReference type="Proteomes" id="UP000694844"/>
    </source>
</evidence>
<gene>
    <name evidence="3" type="primary">LOC111131514</name>
</gene>
<evidence type="ECO:0000256" key="1">
    <source>
        <dbReference type="SAM" id="SignalP"/>
    </source>
</evidence>
<protein>
    <submittedName>
        <fullName evidence="3">Nucleoporin NUP100/NSP100-like</fullName>
    </submittedName>
</protein>
<sequence length="191" mass="20211">MRFSFVVCVSLALCGTIFGQINPQLNAQFRAGQVPGQIGMTGQIPGQLGTQFNQFGMVPGQLGVNQFGSTFPGTFNQFGNQFGNQLGNQFGMGINNQLGRGPSLVPSGQMGGFGATNFGFNQFGTTGFNSPLGSPFGNQFGTGFNQFGQTGFNNGLNTFNRLGQPNMVGQFPGQMNQFNTLNPGLRQPVGK</sequence>
<keyword evidence="2" id="KW-1185">Reference proteome</keyword>